<evidence type="ECO:0000313" key="2">
    <source>
        <dbReference type="Proteomes" id="UP000814033"/>
    </source>
</evidence>
<reference evidence="1" key="2">
    <citation type="journal article" date="2022" name="New Phytol.">
        <title>Evolutionary transition to the ectomycorrhizal habit in the genomes of a hyperdiverse lineage of mushroom-forming fungi.</title>
        <authorList>
            <person name="Looney B."/>
            <person name="Miyauchi S."/>
            <person name="Morin E."/>
            <person name="Drula E."/>
            <person name="Courty P.E."/>
            <person name="Kohler A."/>
            <person name="Kuo A."/>
            <person name="LaButti K."/>
            <person name="Pangilinan J."/>
            <person name="Lipzen A."/>
            <person name="Riley R."/>
            <person name="Andreopoulos W."/>
            <person name="He G."/>
            <person name="Johnson J."/>
            <person name="Nolan M."/>
            <person name="Tritt A."/>
            <person name="Barry K.W."/>
            <person name="Grigoriev I.V."/>
            <person name="Nagy L.G."/>
            <person name="Hibbett D."/>
            <person name="Henrissat B."/>
            <person name="Matheny P.B."/>
            <person name="Labbe J."/>
            <person name="Martin F.M."/>
        </authorList>
    </citation>
    <scope>NUCLEOTIDE SEQUENCE</scope>
    <source>
        <strain evidence="1">FP105234-sp</strain>
    </source>
</reference>
<name>A0ACB8R3U1_9AGAM</name>
<gene>
    <name evidence="1" type="ORF">FA95DRAFT_1613308</name>
</gene>
<organism evidence="1 2">
    <name type="scientific">Auriscalpium vulgare</name>
    <dbReference type="NCBI Taxonomy" id="40419"/>
    <lineage>
        <taxon>Eukaryota</taxon>
        <taxon>Fungi</taxon>
        <taxon>Dikarya</taxon>
        <taxon>Basidiomycota</taxon>
        <taxon>Agaricomycotina</taxon>
        <taxon>Agaricomycetes</taxon>
        <taxon>Russulales</taxon>
        <taxon>Auriscalpiaceae</taxon>
        <taxon>Auriscalpium</taxon>
    </lineage>
</organism>
<proteinExistence type="predicted"/>
<dbReference type="EMBL" id="MU276474">
    <property type="protein sequence ID" value="KAI0038532.1"/>
    <property type="molecule type" value="Genomic_DNA"/>
</dbReference>
<reference evidence="1" key="1">
    <citation type="submission" date="2021-02" db="EMBL/GenBank/DDBJ databases">
        <authorList>
            <consortium name="DOE Joint Genome Institute"/>
            <person name="Ahrendt S."/>
            <person name="Looney B.P."/>
            <person name="Miyauchi S."/>
            <person name="Morin E."/>
            <person name="Drula E."/>
            <person name="Courty P.E."/>
            <person name="Chicoki N."/>
            <person name="Fauchery L."/>
            <person name="Kohler A."/>
            <person name="Kuo A."/>
            <person name="Labutti K."/>
            <person name="Pangilinan J."/>
            <person name="Lipzen A."/>
            <person name="Riley R."/>
            <person name="Andreopoulos W."/>
            <person name="He G."/>
            <person name="Johnson J."/>
            <person name="Barry K.W."/>
            <person name="Grigoriev I.V."/>
            <person name="Nagy L."/>
            <person name="Hibbett D."/>
            <person name="Henrissat B."/>
            <person name="Matheny P.B."/>
            <person name="Labbe J."/>
            <person name="Martin F."/>
        </authorList>
    </citation>
    <scope>NUCLEOTIDE SEQUENCE</scope>
    <source>
        <strain evidence="1">FP105234-sp</strain>
    </source>
</reference>
<comment type="caution">
    <text evidence="1">The sequence shown here is derived from an EMBL/GenBank/DDBJ whole genome shotgun (WGS) entry which is preliminary data.</text>
</comment>
<evidence type="ECO:0000313" key="1">
    <source>
        <dbReference type="EMBL" id="KAI0038532.1"/>
    </source>
</evidence>
<protein>
    <submittedName>
        <fullName evidence="1">Uncharacterized protein</fullName>
    </submittedName>
</protein>
<keyword evidence="2" id="KW-1185">Reference proteome</keyword>
<accession>A0ACB8R3U1</accession>
<dbReference type="Proteomes" id="UP000814033">
    <property type="component" value="Unassembled WGS sequence"/>
</dbReference>
<sequence length="240" mass="25900">MELFSIRGLYERILHALGVKINGSRATIRPYEKDTRNLSFEDVAMHFASLGYQPRSVSITEIEEYATRRRNIIEGRSPLSSEEWTTSPQLAEMIVRYPPVNAYSQSSGPQRNRYPNMGIDLRTSKGADRATTPEGPTLSPSSGSMSPDFPAHYEPPTPRTMPLAEDVVGPLPPLAPLSWADEPYAVNNILGASSAAHGGSQTDVIQAATVNNIPPLASAVNLASVPLPASRAATPMDASD</sequence>